<proteinExistence type="predicted"/>
<evidence type="ECO:0000256" key="1">
    <source>
        <dbReference type="SAM" id="Phobius"/>
    </source>
</evidence>
<name>A0ABQ1MWM0_9BACT</name>
<gene>
    <name evidence="2" type="ORF">GCM10010993_28410</name>
</gene>
<accession>A0ABQ1MWM0</accession>
<evidence type="ECO:0000313" key="2">
    <source>
        <dbReference type="EMBL" id="GGC48227.1"/>
    </source>
</evidence>
<keyword evidence="1" id="KW-0812">Transmembrane</keyword>
<keyword evidence="3" id="KW-1185">Reference proteome</keyword>
<keyword evidence="1" id="KW-0472">Membrane</keyword>
<keyword evidence="1" id="KW-1133">Transmembrane helix</keyword>
<dbReference type="Proteomes" id="UP000635885">
    <property type="component" value="Unassembled WGS sequence"/>
</dbReference>
<sequence>MRNFMNKNQFLEAVRTDDHFEIKYEILSLFFYFNGDRFMLMEAIQYALDNSTFKFETHKPHENENQEMYSEEYFAQVSSNFTENCSKERLNLLFDVYNQVYKNKKSIRIDELYPSSNEFPYKGVAIAAGAILALFLLYKILS</sequence>
<comment type="caution">
    <text evidence="2">The sequence shown here is derived from an EMBL/GenBank/DDBJ whole genome shotgun (WGS) entry which is preliminary data.</text>
</comment>
<reference evidence="3" key="1">
    <citation type="journal article" date="2019" name="Int. J. Syst. Evol. Microbiol.">
        <title>The Global Catalogue of Microorganisms (GCM) 10K type strain sequencing project: providing services to taxonomists for standard genome sequencing and annotation.</title>
        <authorList>
            <consortium name="The Broad Institute Genomics Platform"/>
            <consortium name="The Broad Institute Genome Sequencing Center for Infectious Disease"/>
            <person name="Wu L."/>
            <person name="Ma J."/>
        </authorList>
    </citation>
    <scope>NUCLEOTIDE SEQUENCE [LARGE SCALE GENOMIC DNA]</scope>
    <source>
        <strain evidence="3">CGMCC 1.12479</strain>
    </source>
</reference>
<dbReference type="RefSeq" id="WP_188443761.1">
    <property type="nucleotide sequence ID" value="NZ_BMFD01000011.1"/>
</dbReference>
<protein>
    <submittedName>
        <fullName evidence="2">Uncharacterized protein</fullName>
    </submittedName>
</protein>
<feature type="transmembrane region" description="Helical" evidence="1">
    <location>
        <begin position="123"/>
        <end position="141"/>
    </location>
</feature>
<dbReference type="EMBL" id="BMFD01000011">
    <property type="protein sequence ID" value="GGC48227.1"/>
    <property type="molecule type" value="Genomic_DNA"/>
</dbReference>
<evidence type="ECO:0000313" key="3">
    <source>
        <dbReference type="Proteomes" id="UP000635885"/>
    </source>
</evidence>
<organism evidence="2 3">
    <name type="scientific">Belliella aquatica</name>
    <dbReference type="NCBI Taxonomy" id="1323734"/>
    <lineage>
        <taxon>Bacteria</taxon>
        <taxon>Pseudomonadati</taxon>
        <taxon>Bacteroidota</taxon>
        <taxon>Cytophagia</taxon>
        <taxon>Cytophagales</taxon>
        <taxon>Cyclobacteriaceae</taxon>
        <taxon>Belliella</taxon>
    </lineage>
</organism>